<feature type="transmembrane region" description="Helical" evidence="1">
    <location>
        <begin position="163"/>
        <end position="180"/>
    </location>
</feature>
<sequence>MTNKQSSLLPVAVTACAFLFLLFRYGPFFQNGSPDYILHFTLVDEIMHWGKVPADAADRISVMAFYPPVAHWMAALIGWVSGSGLIGMSMVSIAAAFLSYLLALRITADTPIKLVLFLGAFLVLSKSLSLVGWEIVSNFFYPQLVGDAFYFFVLWSLTKTNRLAYRSAIFIVAGGVTMWLQPLSAIQIIGAGCILLALEGIRLWRDQRAFPSRYAVSALVAVIVAGVVFFVHPELKIMRQISTNNGALEFRYKHIMLVAAFCGAICTANAVRYVFRDGNMTDLVISAAGIAAYFLALTQFMAWTFLEDGSPYAIKKHMFIVVTVGMMNCVRLVGDVVDRSKGRGQMLAECATPLVAAYMASRVLCGFTEPLAPTIRALDYARQIATYQFPQITSDNTVASDVSLPLLSNALISRIAFNHPLNTEWWYGMKITDGVKYAMIRRTSSSDVACTKPHAITDKYAVVDTSCLISYMPNSSLNFSSTGNGRIYQGRGWSTPEPWGTWSLANLGGEIHLTLPNLAHEPLLLEVDGMAYITPRHDQQTIIVEINGTEVAKWNFNKQSPGGLRTASFSSDILKGDAMNIVFKAPGAVSPAQDGGPNDQRVLGFGLKALVVRSAS</sequence>
<feature type="transmembrane region" description="Helical" evidence="1">
    <location>
        <begin position="283"/>
        <end position="306"/>
    </location>
</feature>
<keyword evidence="1" id="KW-0812">Transmembrane</keyword>
<feature type="transmembrane region" description="Helical" evidence="1">
    <location>
        <begin position="216"/>
        <end position="232"/>
    </location>
</feature>
<dbReference type="EMBL" id="CADIKH010000016">
    <property type="protein sequence ID" value="CAB3760160.1"/>
    <property type="molecule type" value="Genomic_DNA"/>
</dbReference>
<reference evidence="2 3" key="1">
    <citation type="submission" date="2020-04" db="EMBL/GenBank/DDBJ databases">
        <authorList>
            <person name="De Canck E."/>
        </authorList>
    </citation>
    <scope>NUCLEOTIDE SEQUENCE [LARGE SCALE GENOMIC DNA]</scope>
    <source>
        <strain evidence="2 3">LMG 29542</strain>
    </source>
</reference>
<feature type="transmembrane region" description="Helical" evidence="1">
    <location>
        <begin position="7"/>
        <end position="26"/>
    </location>
</feature>
<proteinExistence type="predicted"/>
<feature type="transmembrane region" description="Helical" evidence="1">
    <location>
        <begin position="114"/>
        <end position="133"/>
    </location>
</feature>
<feature type="transmembrane region" description="Helical" evidence="1">
    <location>
        <begin position="72"/>
        <end position="102"/>
    </location>
</feature>
<dbReference type="Proteomes" id="UP000494363">
    <property type="component" value="Unassembled WGS sequence"/>
</dbReference>
<keyword evidence="1" id="KW-1133">Transmembrane helix</keyword>
<keyword evidence="3" id="KW-1185">Reference proteome</keyword>
<evidence type="ECO:0000313" key="2">
    <source>
        <dbReference type="EMBL" id="CAB3760160.1"/>
    </source>
</evidence>
<accession>A0A6J5E131</accession>
<dbReference type="PROSITE" id="PS51257">
    <property type="entry name" value="PROKAR_LIPOPROTEIN"/>
    <property type="match status" value="1"/>
</dbReference>
<feature type="transmembrane region" description="Helical" evidence="1">
    <location>
        <begin position="252"/>
        <end position="271"/>
    </location>
</feature>
<feature type="transmembrane region" description="Helical" evidence="1">
    <location>
        <begin position="186"/>
        <end position="204"/>
    </location>
</feature>
<evidence type="ECO:0000256" key="1">
    <source>
        <dbReference type="SAM" id="Phobius"/>
    </source>
</evidence>
<feature type="transmembrane region" description="Helical" evidence="1">
    <location>
        <begin position="139"/>
        <end position="156"/>
    </location>
</feature>
<evidence type="ECO:0000313" key="3">
    <source>
        <dbReference type="Proteomes" id="UP000494363"/>
    </source>
</evidence>
<keyword evidence="1" id="KW-0472">Membrane</keyword>
<dbReference type="RefSeq" id="WP_175227943.1">
    <property type="nucleotide sequence ID" value="NZ_CADIKH010000016.1"/>
</dbReference>
<name>A0A6J5E131_9BURK</name>
<gene>
    <name evidence="2" type="ORF">LMG29542_03771</name>
</gene>
<evidence type="ECO:0008006" key="4">
    <source>
        <dbReference type="Google" id="ProtNLM"/>
    </source>
</evidence>
<dbReference type="AlphaFoldDB" id="A0A6J5E131"/>
<protein>
    <recommendedName>
        <fullName evidence="4">Glycosyltransferase RgtA/B/C/D-like domain-containing protein</fullName>
    </recommendedName>
</protein>
<organism evidence="2 3">
    <name type="scientific">Paraburkholderia humisilvae</name>
    <dbReference type="NCBI Taxonomy" id="627669"/>
    <lineage>
        <taxon>Bacteria</taxon>
        <taxon>Pseudomonadati</taxon>
        <taxon>Pseudomonadota</taxon>
        <taxon>Betaproteobacteria</taxon>
        <taxon>Burkholderiales</taxon>
        <taxon>Burkholderiaceae</taxon>
        <taxon>Paraburkholderia</taxon>
    </lineage>
</organism>